<organism evidence="2 3">
    <name type="scientific">Saprolegnia parasitica (strain CBS 223.65)</name>
    <dbReference type="NCBI Taxonomy" id="695850"/>
    <lineage>
        <taxon>Eukaryota</taxon>
        <taxon>Sar</taxon>
        <taxon>Stramenopiles</taxon>
        <taxon>Oomycota</taxon>
        <taxon>Saprolegniomycetes</taxon>
        <taxon>Saprolegniales</taxon>
        <taxon>Saprolegniaceae</taxon>
        <taxon>Saprolegnia</taxon>
    </lineage>
</organism>
<evidence type="ECO:0000313" key="3">
    <source>
        <dbReference type="Proteomes" id="UP000030745"/>
    </source>
</evidence>
<name>A0A067CGW7_SAPPC</name>
<dbReference type="OMA" id="GFCRQCL"/>
<feature type="region of interest" description="Disordered" evidence="1">
    <location>
        <begin position="100"/>
        <end position="187"/>
    </location>
</feature>
<evidence type="ECO:0000256" key="1">
    <source>
        <dbReference type="SAM" id="MobiDB-lite"/>
    </source>
</evidence>
<gene>
    <name evidence="2" type="ORF">SPRG_08716</name>
</gene>
<dbReference type="Proteomes" id="UP000030745">
    <property type="component" value="Unassembled WGS sequence"/>
</dbReference>
<sequence length="309" mass="33035">MSAEAYVNGLLRDACANVVGRLSDDRQSIPEPPDENDAKTNDSGVGLSTCAHDMATTMTSEALELLSLGVSIAETLEPPAEDDASPVACDSALVDEPCGEIVVEPPPTTATDLNHTRPTLESKPSSPEDAAIDNLVDQAPSPVQAPSPAQAPKSHHKAVPPSTIKPAPTRSIQRPMPPAKALKQLTPPPSFASLDIYPQVLTDVAIFPASPRSDNQPDTKPPLSMPKAKKLDPIVFRGGKYQAYDATSRSDASPRARRLQADAPRAIVASKTVQHVVSGFCRQCLLYGDMRKLAECSQHNYFPPSQKRH</sequence>
<reference evidence="2 3" key="1">
    <citation type="journal article" date="2013" name="PLoS Genet.">
        <title>Distinctive expansion of potential virulence genes in the genome of the oomycete fish pathogen Saprolegnia parasitica.</title>
        <authorList>
            <person name="Jiang R.H."/>
            <person name="de Bruijn I."/>
            <person name="Haas B.J."/>
            <person name="Belmonte R."/>
            <person name="Lobach L."/>
            <person name="Christie J."/>
            <person name="van den Ackerveken G."/>
            <person name="Bottin A."/>
            <person name="Bulone V."/>
            <person name="Diaz-Moreno S.M."/>
            <person name="Dumas B."/>
            <person name="Fan L."/>
            <person name="Gaulin E."/>
            <person name="Govers F."/>
            <person name="Grenville-Briggs L.J."/>
            <person name="Horner N.R."/>
            <person name="Levin J.Z."/>
            <person name="Mammella M."/>
            <person name="Meijer H.J."/>
            <person name="Morris P."/>
            <person name="Nusbaum C."/>
            <person name="Oome S."/>
            <person name="Phillips A.J."/>
            <person name="van Rooyen D."/>
            <person name="Rzeszutek E."/>
            <person name="Saraiva M."/>
            <person name="Secombes C.J."/>
            <person name="Seidl M.F."/>
            <person name="Snel B."/>
            <person name="Stassen J.H."/>
            <person name="Sykes S."/>
            <person name="Tripathy S."/>
            <person name="van den Berg H."/>
            <person name="Vega-Arreguin J.C."/>
            <person name="Wawra S."/>
            <person name="Young S.K."/>
            <person name="Zeng Q."/>
            <person name="Dieguez-Uribeondo J."/>
            <person name="Russ C."/>
            <person name="Tyler B.M."/>
            <person name="van West P."/>
        </authorList>
    </citation>
    <scope>NUCLEOTIDE SEQUENCE [LARGE SCALE GENOMIC DNA]</scope>
    <source>
        <strain evidence="2 3">CBS 223.65</strain>
    </source>
</reference>
<feature type="compositionally biased region" description="Low complexity" evidence="1">
    <location>
        <begin position="138"/>
        <end position="152"/>
    </location>
</feature>
<dbReference type="RefSeq" id="XP_012203345.1">
    <property type="nucleotide sequence ID" value="XM_012347955.1"/>
</dbReference>
<dbReference type="VEuPathDB" id="FungiDB:SPRG_08716"/>
<proteinExistence type="predicted"/>
<dbReference type="GeneID" id="24130925"/>
<accession>A0A067CGW7</accession>
<dbReference type="OrthoDB" id="10532128at2759"/>
<feature type="region of interest" description="Disordered" evidence="1">
    <location>
        <begin position="22"/>
        <end position="48"/>
    </location>
</feature>
<dbReference type="AlphaFoldDB" id="A0A067CGW7"/>
<feature type="region of interest" description="Disordered" evidence="1">
    <location>
        <begin position="208"/>
        <end position="227"/>
    </location>
</feature>
<protein>
    <submittedName>
        <fullName evidence="2">Uncharacterized protein</fullName>
    </submittedName>
</protein>
<evidence type="ECO:0000313" key="2">
    <source>
        <dbReference type="EMBL" id="KDO26062.1"/>
    </source>
</evidence>
<dbReference type="EMBL" id="KK583227">
    <property type="protein sequence ID" value="KDO26062.1"/>
    <property type="molecule type" value="Genomic_DNA"/>
</dbReference>
<dbReference type="KEGG" id="spar:SPRG_08716"/>
<keyword evidence="3" id="KW-1185">Reference proteome</keyword>